<evidence type="ECO:0000313" key="2">
    <source>
        <dbReference type="Proteomes" id="UP000028582"/>
    </source>
</evidence>
<reference evidence="1 2" key="1">
    <citation type="submission" date="2013-11" db="EMBL/GenBank/DDBJ databases">
        <title>The Genome Sequence of Phytophthora parasitica P1976.</title>
        <authorList>
            <consortium name="The Broad Institute Genomics Platform"/>
            <person name="Russ C."/>
            <person name="Tyler B."/>
            <person name="Panabieres F."/>
            <person name="Shan W."/>
            <person name="Tripathy S."/>
            <person name="Grunwald N."/>
            <person name="Machado M."/>
            <person name="Johnson C.S."/>
            <person name="Walker B."/>
            <person name="Young S."/>
            <person name="Zeng Q."/>
            <person name="Gargeya S."/>
            <person name="Fitzgerald M."/>
            <person name="Haas B."/>
            <person name="Abouelleil A."/>
            <person name="Allen A.W."/>
            <person name="Alvarado L."/>
            <person name="Arachchi H.M."/>
            <person name="Berlin A.M."/>
            <person name="Chapman S.B."/>
            <person name="Gainer-Dewar J."/>
            <person name="Goldberg J."/>
            <person name="Griggs A."/>
            <person name="Gujja S."/>
            <person name="Hansen M."/>
            <person name="Howarth C."/>
            <person name="Imamovic A."/>
            <person name="Ireland A."/>
            <person name="Larimer J."/>
            <person name="McCowan C."/>
            <person name="Murphy C."/>
            <person name="Pearson M."/>
            <person name="Poon T.W."/>
            <person name="Priest M."/>
            <person name="Roberts A."/>
            <person name="Saif S."/>
            <person name="Shea T."/>
            <person name="Sisk P."/>
            <person name="Sykes S."/>
            <person name="Wortman J."/>
            <person name="Nusbaum C."/>
            <person name="Birren B."/>
        </authorList>
    </citation>
    <scope>NUCLEOTIDE SEQUENCE [LARGE SCALE GENOMIC DNA]</scope>
    <source>
        <strain evidence="1 2">P1976</strain>
    </source>
</reference>
<dbReference type="CDD" id="cd08161">
    <property type="entry name" value="SET"/>
    <property type="match status" value="1"/>
</dbReference>
<comment type="caution">
    <text evidence="1">The sequence shown here is derived from an EMBL/GenBank/DDBJ whole genome shotgun (WGS) entry which is preliminary data.</text>
</comment>
<dbReference type="Proteomes" id="UP000028582">
    <property type="component" value="Unassembled WGS sequence"/>
</dbReference>
<dbReference type="SUPFAM" id="SSF82199">
    <property type="entry name" value="SET domain"/>
    <property type="match status" value="1"/>
</dbReference>
<protein>
    <recommendedName>
        <fullName evidence="3">SET domain-containing protein</fullName>
    </recommendedName>
</protein>
<gene>
    <name evidence="1" type="ORF">F444_20147</name>
</gene>
<dbReference type="Gene3D" id="2.170.270.10">
    <property type="entry name" value="SET domain"/>
    <property type="match status" value="1"/>
</dbReference>
<accession>A0A080Z5K8</accession>
<evidence type="ECO:0008006" key="3">
    <source>
        <dbReference type="Google" id="ProtNLM"/>
    </source>
</evidence>
<dbReference type="InterPro" id="IPR046341">
    <property type="entry name" value="SET_dom_sf"/>
</dbReference>
<name>A0A080Z5K8_PHYNI</name>
<evidence type="ECO:0000313" key="1">
    <source>
        <dbReference type="EMBL" id="ETO61919.1"/>
    </source>
</evidence>
<proteinExistence type="predicted"/>
<dbReference type="EMBL" id="ANJA01003695">
    <property type="protein sequence ID" value="ETO61919.1"/>
    <property type="molecule type" value="Genomic_DNA"/>
</dbReference>
<organism evidence="1 2">
    <name type="scientific">Phytophthora nicotianae P1976</name>
    <dbReference type="NCBI Taxonomy" id="1317066"/>
    <lineage>
        <taxon>Eukaryota</taxon>
        <taxon>Sar</taxon>
        <taxon>Stramenopiles</taxon>
        <taxon>Oomycota</taxon>
        <taxon>Peronosporomycetes</taxon>
        <taxon>Peronosporales</taxon>
        <taxon>Peronosporaceae</taxon>
        <taxon>Phytophthora</taxon>
    </lineage>
</organism>
<dbReference type="AlphaFoldDB" id="A0A080Z5K8"/>
<sequence length="66" mass="7299">MAKSAVAFFAKRFIEVDEEITIDYGGGNAATKSQREVVDPLGSQSIVPFYQNALRFMVLRKAFAPT</sequence>